<dbReference type="Gene3D" id="1.10.3730.20">
    <property type="match status" value="2"/>
</dbReference>
<accession>A0A0T5NPQ6</accession>
<dbReference type="PANTHER" id="PTHR32322">
    <property type="entry name" value="INNER MEMBRANE TRANSPORTER"/>
    <property type="match status" value="1"/>
</dbReference>
<evidence type="ECO:0000259" key="7">
    <source>
        <dbReference type="Pfam" id="PF00892"/>
    </source>
</evidence>
<comment type="similarity">
    <text evidence="2">Belongs to the EamA transporter family.</text>
</comment>
<keyword evidence="4 6" id="KW-1133">Transmembrane helix</keyword>
<evidence type="ECO:0000313" key="9">
    <source>
        <dbReference type="Proteomes" id="UP000051295"/>
    </source>
</evidence>
<feature type="transmembrane region" description="Helical" evidence="6">
    <location>
        <begin position="36"/>
        <end position="54"/>
    </location>
</feature>
<comment type="subcellular location">
    <subcellularLocation>
        <location evidence="1">Membrane</location>
        <topology evidence="1">Multi-pass membrane protein</topology>
    </subcellularLocation>
</comment>
<dbReference type="OrthoDB" id="7165334at2"/>
<evidence type="ECO:0000256" key="1">
    <source>
        <dbReference type="ARBA" id="ARBA00004141"/>
    </source>
</evidence>
<feature type="transmembrane region" description="Helical" evidence="6">
    <location>
        <begin position="92"/>
        <end position="114"/>
    </location>
</feature>
<evidence type="ECO:0000256" key="5">
    <source>
        <dbReference type="ARBA" id="ARBA00023136"/>
    </source>
</evidence>
<dbReference type="Proteomes" id="UP000051295">
    <property type="component" value="Unassembled WGS sequence"/>
</dbReference>
<gene>
    <name evidence="8" type="ORF">XM53_20050</name>
</gene>
<feature type="domain" description="EamA" evidence="7">
    <location>
        <begin position="6"/>
        <end position="137"/>
    </location>
</feature>
<feature type="transmembrane region" description="Helical" evidence="6">
    <location>
        <begin position="176"/>
        <end position="194"/>
    </location>
</feature>
<dbReference type="InterPro" id="IPR037185">
    <property type="entry name" value="EmrE-like"/>
</dbReference>
<evidence type="ECO:0000313" key="8">
    <source>
        <dbReference type="EMBL" id="KRS10687.1"/>
    </source>
</evidence>
<keyword evidence="5 6" id="KW-0472">Membrane</keyword>
<protein>
    <recommendedName>
        <fullName evidence="7">EamA domain-containing protein</fullName>
    </recommendedName>
</protein>
<evidence type="ECO:0000256" key="3">
    <source>
        <dbReference type="ARBA" id="ARBA00022692"/>
    </source>
</evidence>
<dbReference type="RefSeq" id="WP_057796641.1">
    <property type="nucleotide sequence ID" value="NZ_LAXJ01000028.1"/>
</dbReference>
<evidence type="ECO:0000256" key="2">
    <source>
        <dbReference type="ARBA" id="ARBA00007362"/>
    </source>
</evidence>
<dbReference type="EMBL" id="LAXJ01000028">
    <property type="protein sequence ID" value="KRS10687.1"/>
    <property type="molecule type" value="Genomic_DNA"/>
</dbReference>
<dbReference type="STRING" id="1641875.XM53_20050"/>
<name>A0A0T5NPQ6_9RHOB</name>
<dbReference type="Pfam" id="PF00892">
    <property type="entry name" value="EamA"/>
    <property type="match status" value="2"/>
</dbReference>
<sequence length="291" mass="31803">MSNKQGIAFVVVSMATFTLEDMFIKLLSSHIPVGQLLCMFGLGTASLFAGIMWFRGIRIDEPGAWEKVPLARTLCEAGAASTFYLALSKVDLTLVAAVYQAVPLVIVLGAFLFLREQVGWRRWFAVLIGLAGVMLITQPGLAEFDPNSLWAVVSMLFVAGRDLVTRKVQKRLSSILISFQGFLVLIPTGVLWHYGMGEALVPVSRYHLVFTVGGVVFGAIGYYCIVHGMRLGEASVVAPFRYSRILFAILVGTIVFGERVDALTLFGIGLIVSAGLYAFEREARKGTRARI</sequence>
<dbReference type="SUPFAM" id="SSF103481">
    <property type="entry name" value="Multidrug resistance efflux transporter EmrE"/>
    <property type="match status" value="2"/>
</dbReference>
<keyword evidence="9" id="KW-1185">Reference proteome</keyword>
<feature type="transmembrane region" description="Helical" evidence="6">
    <location>
        <begin position="123"/>
        <end position="141"/>
    </location>
</feature>
<feature type="domain" description="EamA" evidence="7">
    <location>
        <begin position="149"/>
        <end position="273"/>
    </location>
</feature>
<dbReference type="PATRIC" id="fig|1641875.4.peg.2560"/>
<feature type="transmembrane region" description="Helical" evidence="6">
    <location>
        <begin position="262"/>
        <end position="279"/>
    </location>
</feature>
<dbReference type="PANTHER" id="PTHR32322:SF2">
    <property type="entry name" value="EAMA DOMAIN-CONTAINING PROTEIN"/>
    <property type="match status" value="1"/>
</dbReference>
<comment type="caution">
    <text evidence="8">The sequence shown here is derived from an EMBL/GenBank/DDBJ whole genome shotgun (WGS) entry which is preliminary data.</text>
</comment>
<proteinExistence type="inferred from homology"/>
<organism evidence="8 9">
    <name type="scientific">Roseovarius atlanticus</name>
    <dbReference type="NCBI Taxonomy" id="1641875"/>
    <lineage>
        <taxon>Bacteria</taxon>
        <taxon>Pseudomonadati</taxon>
        <taxon>Pseudomonadota</taxon>
        <taxon>Alphaproteobacteria</taxon>
        <taxon>Rhodobacterales</taxon>
        <taxon>Roseobacteraceae</taxon>
        <taxon>Roseovarius</taxon>
    </lineage>
</organism>
<keyword evidence="3 6" id="KW-0812">Transmembrane</keyword>
<dbReference type="InterPro" id="IPR000620">
    <property type="entry name" value="EamA_dom"/>
</dbReference>
<dbReference type="AlphaFoldDB" id="A0A0T5NPQ6"/>
<feature type="transmembrane region" description="Helical" evidence="6">
    <location>
        <begin position="238"/>
        <end position="256"/>
    </location>
</feature>
<evidence type="ECO:0000256" key="4">
    <source>
        <dbReference type="ARBA" id="ARBA00022989"/>
    </source>
</evidence>
<dbReference type="GO" id="GO:0016020">
    <property type="term" value="C:membrane"/>
    <property type="evidence" value="ECO:0007669"/>
    <property type="project" value="UniProtKB-SubCell"/>
</dbReference>
<reference evidence="8 9" key="1">
    <citation type="submission" date="2015-04" db="EMBL/GenBank/DDBJ databases">
        <title>The draft genome sequence of Roseovarius sp.R12b.</title>
        <authorList>
            <person name="Li G."/>
            <person name="Lai Q."/>
            <person name="Shao Z."/>
            <person name="Yan P."/>
        </authorList>
    </citation>
    <scope>NUCLEOTIDE SEQUENCE [LARGE SCALE GENOMIC DNA]</scope>
    <source>
        <strain evidence="8 9">R12B</strain>
    </source>
</reference>
<feature type="transmembrane region" description="Helical" evidence="6">
    <location>
        <begin position="206"/>
        <end position="226"/>
    </location>
</feature>
<evidence type="ECO:0000256" key="6">
    <source>
        <dbReference type="SAM" id="Phobius"/>
    </source>
</evidence>
<dbReference type="InterPro" id="IPR050638">
    <property type="entry name" value="AA-Vitamin_Transporters"/>
</dbReference>
<feature type="transmembrane region" description="Helical" evidence="6">
    <location>
        <begin position="147"/>
        <end position="164"/>
    </location>
</feature>